<evidence type="ECO:0000313" key="2">
    <source>
        <dbReference type="Proteomes" id="UP000288805"/>
    </source>
</evidence>
<dbReference type="AlphaFoldDB" id="A0A438GY94"/>
<reference evidence="1 2" key="1">
    <citation type="journal article" date="2018" name="PLoS Genet.">
        <title>Population sequencing reveals clonal diversity and ancestral inbreeding in the grapevine cultivar Chardonnay.</title>
        <authorList>
            <person name="Roach M.J."/>
            <person name="Johnson D.L."/>
            <person name="Bohlmann J."/>
            <person name="van Vuuren H.J."/>
            <person name="Jones S.J."/>
            <person name="Pretorius I.S."/>
            <person name="Schmidt S.A."/>
            <person name="Borneman A.R."/>
        </authorList>
    </citation>
    <scope>NUCLEOTIDE SEQUENCE [LARGE SCALE GENOMIC DNA]</scope>
    <source>
        <strain evidence="2">cv. Chardonnay</strain>
        <tissue evidence="1">Leaf</tissue>
    </source>
</reference>
<sequence length="74" mass="8699">MYNALANGLVEALNKTLCNLLNKIVDKSKRDWNEQKLYWLERQIPSLRIVIHEGNTDEDNDKLCLQELEVLDEK</sequence>
<organism evidence="1 2">
    <name type="scientific">Vitis vinifera</name>
    <name type="common">Grape</name>
    <dbReference type="NCBI Taxonomy" id="29760"/>
    <lineage>
        <taxon>Eukaryota</taxon>
        <taxon>Viridiplantae</taxon>
        <taxon>Streptophyta</taxon>
        <taxon>Embryophyta</taxon>
        <taxon>Tracheophyta</taxon>
        <taxon>Spermatophyta</taxon>
        <taxon>Magnoliopsida</taxon>
        <taxon>eudicotyledons</taxon>
        <taxon>Gunneridae</taxon>
        <taxon>Pentapetalae</taxon>
        <taxon>rosids</taxon>
        <taxon>Vitales</taxon>
        <taxon>Vitaceae</taxon>
        <taxon>Viteae</taxon>
        <taxon>Vitis</taxon>
    </lineage>
</organism>
<dbReference type="EMBL" id="QGNW01000317">
    <property type="protein sequence ID" value="RVW77157.1"/>
    <property type="molecule type" value="Genomic_DNA"/>
</dbReference>
<name>A0A438GY94_VITVI</name>
<comment type="caution">
    <text evidence="1">The sequence shown here is derived from an EMBL/GenBank/DDBJ whole genome shotgun (WGS) entry which is preliminary data.</text>
</comment>
<proteinExistence type="predicted"/>
<accession>A0A438GY94</accession>
<protein>
    <submittedName>
        <fullName evidence="1">Uncharacterized protein</fullName>
    </submittedName>
</protein>
<dbReference type="Proteomes" id="UP000288805">
    <property type="component" value="Unassembled WGS sequence"/>
</dbReference>
<gene>
    <name evidence="1" type="ORF">CK203_054258</name>
</gene>
<evidence type="ECO:0000313" key="1">
    <source>
        <dbReference type="EMBL" id="RVW77157.1"/>
    </source>
</evidence>